<keyword evidence="6" id="KW-0325">Glycoprotein</keyword>
<comment type="subcellular location">
    <subcellularLocation>
        <location evidence="1">Membrane</location>
    </subcellularLocation>
</comment>
<name>A0A9Q1C4X2_HOLLE</name>
<feature type="domain" description="Sushi" evidence="8">
    <location>
        <begin position="6"/>
        <end position="63"/>
    </location>
</feature>
<evidence type="ECO:0000256" key="1">
    <source>
        <dbReference type="ARBA" id="ARBA00004370"/>
    </source>
</evidence>
<evidence type="ECO:0000313" key="10">
    <source>
        <dbReference type="Proteomes" id="UP001152320"/>
    </source>
</evidence>
<dbReference type="InterPro" id="IPR035976">
    <property type="entry name" value="Sushi/SCR/CCP_sf"/>
</dbReference>
<evidence type="ECO:0000256" key="6">
    <source>
        <dbReference type="ARBA" id="ARBA00023180"/>
    </source>
</evidence>
<dbReference type="FunFam" id="2.10.70.10:FF:000011">
    <property type="entry name" value="CUB and sushi domain-containing protein 3 isoform A"/>
    <property type="match status" value="1"/>
</dbReference>
<comment type="caution">
    <text evidence="9">The sequence shown here is derived from an EMBL/GenBank/DDBJ whole genome shotgun (WGS) entry which is preliminary data.</text>
</comment>
<dbReference type="OrthoDB" id="5804959at2759"/>
<dbReference type="Gene3D" id="2.10.70.10">
    <property type="entry name" value="Complement Module, domain 1"/>
    <property type="match status" value="1"/>
</dbReference>
<dbReference type="PROSITE" id="PS50923">
    <property type="entry name" value="SUSHI"/>
    <property type="match status" value="1"/>
</dbReference>
<evidence type="ECO:0000256" key="2">
    <source>
        <dbReference type="ARBA" id="ARBA00022659"/>
    </source>
</evidence>
<comment type="caution">
    <text evidence="7">Lacks conserved residue(s) required for the propagation of feature annotation.</text>
</comment>
<feature type="disulfide bond" evidence="7">
    <location>
        <begin position="34"/>
        <end position="61"/>
    </location>
</feature>
<dbReference type="PANTHER" id="PTHR19325">
    <property type="entry name" value="COMPLEMENT COMPONENT-RELATED SUSHI DOMAIN-CONTAINING"/>
    <property type="match status" value="1"/>
</dbReference>
<protein>
    <submittedName>
        <fullName evidence="9">CUB and sushi domain-containing protein 3</fullName>
    </submittedName>
</protein>
<dbReference type="PANTHER" id="PTHR19325:SF575">
    <property type="entry name" value="LOCOMOTION-RELATED PROTEIN HIKARU GENKI"/>
    <property type="match status" value="1"/>
</dbReference>
<keyword evidence="3" id="KW-0677">Repeat</keyword>
<organism evidence="9 10">
    <name type="scientific">Holothuria leucospilota</name>
    <name type="common">Black long sea cucumber</name>
    <name type="synonym">Mertensiothuria leucospilota</name>
    <dbReference type="NCBI Taxonomy" id="206669"/>
    <lineage>
        <taxon>Eukaryota</taxon>
        <taxon>Metazoa</taxon>
        <taxon>Echinodermata</taxon>
        <taxon>Eleutherozoa</taxon>
        <taxon>Echinozoa</taxon>
        <taxon>Holothuroidea</taxon>
        <taxon>Aspidochirotacea</taxon>
        <taxon>Aspidochirotida</taxon>
        <taxon>Holothuriidae</taxon>
        <taxon>Holothuria</taxon>
    </lineage>
</organism>
<keyword evidence="4" id="KW-0472">Membrane</keyword>
<dbReference type="Pfam" id="PF00084">
    <property type="entry name" value="Sushi"/>
    <property type="match status" value="1"/>
</dbReference>
<keyword evidence="10" id="KW-1185">Reference proteome</keyword>
<dbReference type="InterPro" id="IPR000436">
    <property type="entry name" value="Sushi_SCR_CCP_dom"/>
</dbReference>
<reference evidence="9" key="1">
    <citation type="submission" date="2021-10" db="EMBL/GenBank/DDBJ databases">
        <title>Tropical sea cucumber genome reveals ecological adaptation and Cuvierian tubules defense mechanism.</title>
        <authorList>
            <person name="Chen T."/>
        </authorList>
    </citation>
    <scope>NUCLEOTIDE SEQUENCE</scope>
    <source>
        <strain evidence="9">Nanhai2018</strain>
        <tissue evidence="9">Muscle</tissue>
    </source>
</reference>
<evidence type="ECO:0000313" key="9">
    <source>
        <dbReference type="EMBL" id="KAJ8038756.1"/>
    </source>
</evidence>
<dbReference type="AlphaFoldDB" id="A0A9Q1C4X2"/>
<proteinExistence type="predicted"/>
<sequence>MVCLPLGCGHPGNIEHGRAEGRVYSVRSSVTYVCDIGYKLQGNATRHCQADQKWSGDLPKCIIIASESCSNSDLPYGLLAEGESNRQGFTPNNDWLRVQCEDNLQLSGGHLLKCENGEWKKTTSCDGKSATCHRNLLTGNGLKKVIAKMDSIRWKDVSYHTLAMKDMWQQTLVLCMPVLELRGIKRRNPHADQVMTTK</sequence>
<evidence type="ECO:0000256" key="4">
    <source>
        <dbReference type="ARBA" id="ARBA00023136"/>
    </source>
</evidence>
<accession>A0A9Q1C4X2</accession>
<evidence type="ECO:0000256" key="5">
    <source>
        <dbReference type="ARBA" id="ARBA00023157"/>
    </source>
</evidence>
<dbReference type="CDD" id="cd00033">
    <property type="entry name" value="CCP"/>
    <property type="match status" value="1"/>
</dbReference>
<dbReference type="InterPro" id="IPR050350">
    <property type="entry name" value="Compl-Cell_Adhes-Reg"/>
</dbReference>
<evidence type="ECO:0000259" key="8">
    <source>
        <dbReference type="PROSITE" id="PS50923"/>
    </source>
</evidence>
<dbReference type="GO" id="GO:0016020">
    <property type="term" value="C:membrane"/>
    <property type="evidence" value="ECO:0007669"/>
    <property type="project" value="UniProtKB-SubCell"/>
</dbReference>
<dbReference type="Proteomes" id="UP001152320">
    <property type="component" value="Chromosome 7"/>
</dbReference>
<keyword evidence="2 7" id="KW-0768">Sushi</keyword>
<keyword evidence="5 7" id="KW-1015">Disulfide bond</keyword>
<evidence type="ECO:0000256" key="7">
    <source>
        <dbReference type="PROSITE-ProRule" id="PRU00302"/>
    </source>
</evidence>
<evidence type="ECO:0000256" key="3">
    <source>
        <dbReference type="ARBA" id="ARBA00022737"/>
    </source>
</evidence>
<dbReference type="SMART" id="SM00032">
    <property type="entry name" value="CCP"/>
    <property type="match status" value="2"/>
</dbReference>
<dbReference type="EMBL" id="JAIZAY010000007">
    <property type="protein sequence ID" value="KAJ8038756.1"/>
    <property type="molecule type" value="Genomic_DNA"/>
</dbReference>
<dbReference type="SUPFAM" id="SSF57535">
    <property type="entry name" value="Complement control module/SCR domain"/>
    <property type="match status" value="2"/>
</dbReference>
<gene>
    <name evidence="9" type="ORF">HOLleu_16269</name>
</gene>